<keyword evidence="9" id="KW-1185">Reference proteome</keyword>
<dbReference type="STRING" id="984485.A0A1E4RMH3"/>
<evidence type="ECO:0000256" key="1">
    <source>
        <dbReference type="ARBA" id="ARBA00004141"/>
    </source>
</evidence>
<keyword evidence="2" id="KW-0813">Transport</keyword>
<name>A0A1E4RMH3_9ASCO</name>
<feature type="transmembrane region" description="Helical" evidence="7">
    <location>
        <begin position="294"/>
        <end position="314"/>
    </location>
</feature>
<feature type="transmembrane region" description="Helical" evidence="7">
    <location>
        <begin position="418"/>
        <end position="437"/>
    </location>
</feature>
<dbReference type="GO" id="GO:0016020">
    <property type="term" value="C:membrane"/>
    <property type="evidence" value="ECO:0007669"/>
    <property type="project" value="UniProtKB-SubCell"/>
</dbReference>
<feature type="transmembrane region" description="Helical" evidence="7">
    <location>
        <begin position="108"/>
        <end position="134"/>
    </location>
</feature>
<dbReference type="RefSeq" id="XP_020077362.1">
    <property type="nucleotide sequence ID" value="XM_020222539.1"/>
</dbReference>
<comment type="subcellular location">
    <subcellularLocation>
        <location evidence="1">Membrane</location>
        <topology evidence="1">Multi-pass membrane protein</topology>
    </subcellularLocation>
</comment>
<feature type="transmembrane region" description="Helical" evidence="7">
    <location>
        <begin position="347"/>
        <end position="369"/>
    </location>
</feature>
<dbReference type="GO" id="GO:0022857">
    <property type="term" value="F:transmembrane transporter activity"/>
    <property type="evidence" value="ECO:0007669"/>
    <property type="project" value="InterPro"/>
</dbReference>
<evidence type="ECO:0000256" key="6">
    <source>
        <dbReference type="ARBA" id="ARBA00037968"/>
    </source>
</evidence>
<protein>
    <submittedName>
        <fullName evidence="8">Putative pantothenate transporter</fullName>
    </submittedName>
</protein>
<evidence type="ECO:0000256" key="4">
    <source>
        <dbReference type="ARBA" id="ARBA00022989"/>
    </source>
</evidence>
<sequence length="451" mass="51328">MSTQTVVEEEFKLKNEEKKFVRKLDIYLLTWGVVLYILKNVDQANYKNAYVSGMKEDLNMSGSDYNWLSTYYTIGYAIAAIPCQILMTRVKASYFMGGCELVYGIYKVNYLFGLRFLIGFFESCSWSGITFVLFNYYNPQELSFRGGLIMVATQCGRAFTGFMQAAIYTNLEGSQGIPGWRWLFIINGAITVVIALSGFFLIPDTPDNGGAKWMTPGEISIAKSRVEKLGRRTVRKFEWKKYFKPFLDYRFYIITLAYSGWDLGSSATSYITLWLKAMKNSDGTPKYSVQQVDLIPGAGYLLAALSIIIVTRFADLTQKRIHSLVFQQICGVIGCSILSAWPKSNGAKFAGFFIMYTVQSTGPIITSFIPEIWRLDNEVRSTIIVMIVIFTHVMNAWLPLVVFPTDQAPHYKAGYEVMLAFNAMSLIGCVLFHFFVYKKFKQEEDSIEFEK</sequence>
<dbReference type="Pfam" id="PF07690">
    <property type="entry name" value="MFS_1"/>
    <property type="match status" value="1"/>
</dbReference>
<evidence type="ECO:0000313" key="9">
    <source>
        <dbReference type="Proteomes" id="UP000095085"/>
    </source>
</evidence>
<feature type="transmembrane region" description="Helical" evidence="7">
    <location>
        <begin position="20"/>
        <end position="38"/>
    </location>
</feature>
<dbReference type="InterPro" id="IPR036259">
    <property type="entry name" value="MFS_trans_sf"/>
</dbReference>
<dbReference type="PANTHER" id="PTHR43791:SF64">
    <property type="entry name" value="MAJOR FACILITATOR SUPERFAMILY (MFS) PROFILE DOMAIN-CONTAINING PROTEIN"/>
    <property type="match status" value="1"/>
</dbReference>
<dbReference type="GeneID" id="30997088"/>
<dbReference type="OrthoDB" id="4003530at2759"/>
<dbReference type="PANTHER" id="PTHR43791">
    <property type="entry name" value="PERMEASE-RELATED"/>
    <property type="match status" value="1"/>
</dbReference>
<evidence type="ECO:0000256" key="5">
    <source>
        <dbReference type="ARBA" id="ARBA00023136"/>
    </source>
</evidence>
<evidence type="ECO:0000256" key="3">
    <source>
        <dbReference type="ARBA" id="ARBA00022692"/>
    </source>
</evidence>
<feature type="transmembrane region" description="Helical" evidence="7">
    <location>
        <begin position="180"/>
        <end position="202"/>
    </location>
</feature>
<keyword evidence="4 7" id="KW-1133">Transmembrane helix</keyword>
<accession>A0A1E4RMH3</accession>
<gene>
    <name evidence="8" type="ORF">HYPBUDRAFT_161704</name>
</gene>
<keyword evidence="3 7" id="KW-0812">Transmembrane</keyword>
<dbReference type="Gene3D" id="1.20.1250.20">
    <property type="entry name" value="MFS general substrate transporter like domains"/>
    <property type="match status" value="2"/>
</dbReference>
<dbReference type="FunFam" id="1.20.1250.20:FF:000065">
    <property type="entry name" value="Putative MFS pantothenate transporter"/>
    <property type="match status" value="1"/>
</dbReference>
<feature type="transmembrane region" description="Helical" evidence="7">
    <location>
        <begin position="381"/>
        <end position="398"/>
    </location>
</feature>
<feature type="transmembrane region" description="Helical" evidence="7">
    <location>
        <begin position="69"/>
        <end position="87"/>
    </location>
</feature>
<proteinExistence type="inferred from homology"/>
<dbReference type="EMBL" id="KV454540">
    <property type="protein sequence ID" value="ODV68295.1"/>
    <property type="molecule type" value="Genomic_DNA"/>
</dbReference>
<dbReference type="SUPFAM" id="SSF103473">
    <property type="entry name" value="MFS general substrate transporter"/>
    <property type="match status" value="1"/>
</dbReference>
<feature type="transmembrane region" description="Helical" evidence="7">
    <location>
        <begin position="321"/>
        <end position="341"/>
    </location>
</feature>
<feature type="transmembrane region" description="Helical" evidence="7">
    <location>
        <begin position="251"/>
        <end position="274"/>
    </location>
</feature>
<dbReference type="InterPro" id="IPR011701">
    <property type="entry name" value="MFS"/>
</dbReference>
<evidence type="ECO:0000313" key="8">
    <source>
        <dbReference type="EMBL" id="ODV68295.1"/>
    </source>
</evidence>
<dbReference type="Proteomes" id="UP000095085">
    <property type="component" value="Unassembled WGS sequence"/>
</dbReference>
<reference evidence="9" key="1">
    <citation type="submission" date="2016-05" db="EMBL/GenBank/DDBJ databases">
        <title>Comparative genomics of biotechnologically important yeasts.</title>
        <authorList>
            <consortium name="DOE Joint Genome Institute"/>
            <person name="Riley R."/>
            <person name="Haridas S."/>
            <person name="Wolfe K.H."/>
            <person name="Lopes M.R."/>
            <person name="Hittinger C.T."/>
            <person name="Goker M."/>
            <person name="Salamov A."/>
            <person name="Wisecaver J."/>
            <person name="Long T.M."/>
            <person name="Aerts A.L."/>
            <person name="Barry K."/>
            <person name="Choi C."/>
            <person name="Clum A."/>
            <person name="Coughlan A.Y."/>
            <person name="Deshpande S."/>
            <person name="Douglass A.P."/>
            <person name="Hanson S.J."/>
            <person name="Klenk H.-P."/>
            <person name="Labutti K."/>
            <person name="Lapidus A."/>
            <person name="Lindquist E."/>
            <person name="Lipzen A."/>
            <person name="Meier-Kolthoff J.P."/>
            <person name="Ohm R.A."/>
            <person name="Otillar R.P."/>
            <person name="Pangilinan J."/>
            <person name="Peng Y."/>
            <person name="Rokas A."/>
            <person name="Rosa C.A."/>
            <person name="Scheuner C."/>
            <person name="Sibirny A.A."/>
            <person name="Slot J.C."/>
            <person name="Stielow J.B."/>
            <person name="Sun H."/>
            <person name="Kurtzman C.P."/>
            <person name="Blackwell M."/>
            <person name="Grigoriev I.V."/>
            <person name="Jeffries T.W."/>
        </authorList>
    </citation>
    <scope>NUCLEOTIDE SEQUENCE [LARGE SCALE GENOMIC DNA]</scope>
    <source>
        <strain evidence="9">NRRL Y-1933</strain>
    </source>
</reference>
<evidence type="ECO:0000256" key="2">
    <source>
        <dbReference type="ARBA" id="ARBA00022448"/>
    </source>
</evidence>
<dbReference type="AlphaFoldDB" id="A0A1E4RMH3"/>
<keyword evidence="5 7" id="KW-0472">Membrane</keyword>
<comment type="similarity">
    <text evidence="6">Belongs to the major facilitator superfamily. Allantoate permease family.</text>
</comment>
<evidence type="ECO:0000256" key="7">
    <source>
        <dbReference type="SAM" id="Phobius"/>
    </source>
</evidence>
<organism evidence="8 9">
    <name type="scientific">Hyphopichia burtonii NRRL Y-1933</name>
    <dbReference type="NCBI Taxonomy" id="984485"/>
    <lineage>
        <taxon>Eukaryota</taxon>
        <taxon>Fungi</taxon>
        <taxon>Dikarya</taxon>
        <taxon>Ascomycota</taxon>
        <taxon>Saccharomycotina</taxon>
        <taxon>Pichiomycetes</taxon>
        <taxon>Debaryomycetaceae</taxon>
        <taxon>Hyphopichia</taxon>
    </lineage>
</organism>